<accession>E9AV12</accession>
<dbReference type="VEuPathDB" id="TriTrypDB:LmxM.21.0450"/>
<dbReference type="PhylomeDB" id="E9AV12"/>
<dbReference type="Proteomes" id="UP000007259">
    <property type="component" value="Chromosome 21"/>
</dbReference>
<keyword evidence="2" id="KW-1185">Reference proteome</keyword>
<gene>
    <name evidence="1" type="ORF">LMXM_21_0450</name>
</gene>
<proteinExistence type="predicted"/>
<dbReference type="KEGG" id="lmi:LMXM_21_0450"/>
<name>E9AV12_LEIMU</name>
<dbReference type="AlphaFoldDB" id="E9AV12"/>
<evidence type="ECO:0000313" key="2">
    <source>
        <dbReference type="Proteomes" id="UP000007259"/>
    </source>
</evidence>
<dbReference type="RefSeq" id="XP_003875285.1">
    <property type="nucleotide sequence ID" value="XM_003875236.1"/>
</dbReference>
<organism evidence="1 2">
    <name type="scientific">Leishmania mexicana (strain MHOM/GT/2001/U1103)</name>
    <dbReference type="NCBI Taxonomy" id="929439"/>
    <lineage>
        <taxon>Eukaryota</taxon>
        <taxon>Discoba</taxon>
        <taxon>Euglenozoa</taxon>
        <taxon>Kinetoplastea</taxon>
        <taxon>Metakinetoplastina</taxon>
        <taxon>Trypanosomatida</taxon>
        <taxon>Trypanosomatidae</taxon>
        <taxon>Leishmaniinae</taxon>
        <taxon>Leishmania</taxon>
    </lineage>
</organism>
<protein>
    <submittedName>
        <fullName evidence="1">Uncharacterized protein</fullName>
    </submittedName>
</protein>
<dbReference type="EMBL" id="FR799574">
    <property type="protein sequence ID" value="CBZ26793.1"/>
    <property type="molecule type" value="Genomic_DNA"/>
</dbReference>
<dbReference type="OrthoDB" id="264635at2759"/>
<dbReference type="GeneID" id="13454004"/>
<dbReference type="OMA" id="CGDAREC"/>
<reference evidence="1 2" key="1">
    <citation type="journal article" date="2011" name="Genome Res.">
        <title>Chromosome and gene copy number variation allow major structural change between species and strains of Leishmania.</title>
        <authorList>
            <person name="Rogers M.B."/>
            <person name="Hilley J.D."/>
            <person name="Dickens N.J."/>
            <person name="Wilkes J."/>
            <person name="Bates P.A."/>
            <person name="Depledge D.P."/>
            <person name="Harris D."/>
            <person name="Her Y."/>
            <person name="Herzyk P."/>
            <person name="Imamura H."/>
            <person name="Otto T.D."/>
            <person name="Sanders M."/>
            <person name="Seeger K."/>
            <person name="Dujardin J.C."/>
            <person name="Berriman M."/>
            <person name="Smith D.F."/>
            <person name="Hertz-Fowler C."/>
            <person name="Mottram J.C."/>
        </authorList>
    </citation>
    <scope>NUCLEOTIDE SEQUENCE [LARGE SCALE GENOMIC DNA]</scope>
    <source>
        <strain evidence="1 2">MHOM/GT/2001/U1103</strain>
    </source>
</reference>
<sequence>MKTILQVGPAQFVIEGATFLLLCVDIRQTLAAIVKLQECSISLKLHVDELETRLAEDARRLRAAGVALPEALPGDDDDGDDTTAGGSLLSRVGAASRSSWQRRAYIRSAAPMPRYVCPTTGQRHPVFHRGPLFIFSEASFDAAEAVVQRLQARLLEQRLLLDEMDLQALCSGGDDSMVSDAPTRVLPLPIMELDTYLSTSANVMPAYDAEGNRRRCSTTVVGTSAARRY</sequence>
<evidence type="ECO:0000313" key="1">
    <source>
        <dbReference type="EMBL" id="CBZ26793.1"/>
    </source>
</evidence>